<reference evidence="9 10" key="1">
    <citation type="submission" date="2024-03" db="EMBL/GenBank/DDBJ databases">
        <title>Sulfurimonas sp. HSL3-1.</title>
        <authorList>
            <person name="Wang S."/>
        </authorList>
    </citation>
    <scope>NUCLEOTIDE SEQUENCE [LARGE SCALE GENOMIC DNA]</scope>
    <source>
        <strain evidence="9 10">HSL3-1</strain>
    </source>
</reference>
<dbReference type="InterPro" id="IPR004706">
    <property type="entry name" value="Arsenical-R_Acr3"/>
</dbReference>
<keyword evidence="5 8" id="KW-0812">Transmembrane</keyword>
<evidence type="ECO:0000256" key="4">
    <source>
        <dbReference type="ARBA" id="ARBA00022475"/>
    </source>
</evidence>
<organism evidence="9 10">
    <name type="scientific">Sulfurimonas diazotrophicus</name>
    <dbReference type="NCBI Taxonomy" id="3131939"/>
    <lineage>
        <taxon>Bacteria</taxon>
        <taxon>Pseudomonadati</taxon>
        <taxon>Campylobacterota</taxon>
        <taxon>Epsilonproteobacteria</taxon>
        <taxon>Campylobacterales</taxon>
        <taxon>Sulfurimonadaceae</taxon>
        <taxon>Sulfurimonas</taxon>
    </lineage>
</organism>
<evidence type="ECO:0000256" key="7">
    <source>
        <dbReference type="ARBA" id="ARBA00023136"/>
    </source>
</evidence>
<sequence length="315" mass="35754">MQLLIVLLGALLGFIYGFNTDGFIFSSNICLFAGLTMIMPSLFKVKLTDVKLLWHHRTVVAKSLLLNFVLLPIFAVIIGLLSRDYGIAAGLFLLSVLSGGGMVMYWIKKSGGDTSLGFLILFINLLLISLSFLMLHLFGVYTESYFDTLYTDDNNNMESYARLVIELLIVIPFIASRFVVLFKPLEKFIETYRPYISNISMFIILFYLFGLQSTQNLVDLYDFEPELIVIALAAVIAFYVLDLLCAWFIFKMESPQERAAFWHSVTRYITLALVLSTFSMKAFGVSMLLPIMIAYMIQIPFAILTDRKLVEKETA</sequence>
<dbReference type="EMBL" id="CP147920">
    <property type="protein sequence ID" value="XAU16118.1"/>
    <property type="molecule type" value="Genomic_DNA"/>
</dbReference>
<evidence type="ECO:0008006" key="11">
    <source>
        <dbReference type="Google" id="ProtNLM"/>
    </source>
</evidence>
<dbReference type="RefSeq" id="WP_345973491.1">
    <property type="nucleotide sequence ID" value="NZ_CP147920.1"/>
</dbReference>
<comment type="subcellular location">
    <subcellularLocation>
        <location evidence="1">Cell membrane</location>
        <topology evidence="1">Multi-pass membrane protein</topology>
    </subcellularLocation>
</comment>
<feature type="transmembrane region" description="Helical" evidence="8">
    <location>
        <begin position="192"/>
        <end position="209"/>
    </location>
</feature>
<keyword evidence="3" id="KW-0813">Transport</keyword>
<gene>
    <name evidence="9" type="ORF">WCY31_05270</name>
</gene>
<dbReference type="Proteomes" id="UP001447842">
    <property type="component" value="Chromosome"/>
</dbReference>
<accession>A0ABZ3HE32</accession>
<dbReference type="PANTHER" id="PTHR43057">
    <property type="entry name" value="ARSENITE EFFLUX TRANSPORTER"/>
    <property type="match status" value="1"/>
</dbReference>
<feature type="transmembrane region" description="Helical" evidence="8">
    <location>
        <begin position="119"/>
        <end position="140"/>
    </location>
</feature>
<feature type="transmembrane region" description="Helical" evidence="8">
    <location>
        <begin position="64"/>
        <end position="81"/>
    </location>
</feature>
<evidence type="ECO:0000256" key="2">
    <source>
        <dbReference type="ARBA" id="ARBA00010110"/>
    </source>
</evidence>
<keyword evidence="10" id="KW-1185">Reference proteome</keyword>
<evidence type="ECO:0000256" key="6">
    <source>
        <dbReference type="ARBA" id="ARBA00022989"/>
    </source>
</evidence>
<feature type="transmembrane region" description="Helical" evidence="8">
    <location>
        <begin position="271"/>
        <end position="297"/>
    </location>
</feature>
<name>A0ABZ3HE32_9BACT</name>
<dbReference type="InterPro" id="IPR002657">
    <property type="entry name" value="BilAc:Na_symport/Acr3"/>
</dbReference>
<keyword evidence="6 8" id="KW-1133">Transmembrane helix</keyword>
<evidence type="ECO:0000313" key="10">
    <source>
        <dbReference type="Proteomes" id="UP001447842"/>
    </source>
</evidence>
<feature type="transmembrane region" description="Helical" evidence="8">
    <location>
        <begin position="229"/>
        <end position="250"/>
    </location>
</feature>
<dbReference type="Pfam" id="PF01758">
    <property type="entry name" value="SBF"/>
    <property type="match status" value="1"/>
</dbReference>
<dbReference type="InterPro" id="IPR038770">
    <property type="entry name" value="Na+/solute_symporter_sf"/>
</dbReference>
<evidence type="ECO:0000313" key="9">
    <source>
        <dbReference type="EMBL" id="XAU16118.1"/>
    </source>
</evidence>
<evidence type="ECO:0000256" key="1">
    <source>
        <dbReference type="ARBA" id="ARBA00004651"/>
    </source>
</evidence>
<evidence type="ECO:0000256" key="5">
    <source>
        <dbReference type="ARBA" id="ARBA00022692"/>
    </source>
</evidence>
<feature type="transmembrane region" description="Helical" evidence="8">
    <location>
        <begin position="87"/>
        <end position="107"/>
    </location>
</feature>
<protein>
    <recommendedName>
        <fullName evidence="11">Arsenic resistance protein</fullName>
    </recommendedName>
</protein>
<evidence type="ECO:0000256" key="8">
    <source>
        <dbReference type="SAM" id="Phobius"/>
    </source>
</evidence>
<keyword evidence="7 8" id="KW-0472">Membrane</keyword>
<feature type="transmembrane region" description="Helical" evidence="8">
    <location>
        <begin position="23"/>
        <end position="43"/>
    </location>
</feature>
<comment type="similarity">
    <text evidence="2">Belongs to the arsenical resistance-3 (ACR3) (TC 2.A.59) family.</text>
</comment>
<dbReference type="PANTHER" id="PTHR43057:SF1">
    <property type="entry name" value="ARSENICAL-RESISTANCE PROTEIN 3"/>
    <property type="match status" value="1"/>
</dbReference>
<evidence type="ECO:0000256" key="3">
    <source>
        <dbReference type="ARBA" id="ARBA00022448"/>
    </source>
</evidence>
<feature type="transmembrane region" description="Helical" evidence="8">
    <location>
        <begin position="160"/>
        <end position="180"/>
    </location>
</feature>
<keyword evidence="4" id="KW-1003">Cell membrane</keyword>
<proteinExistence type="inferred from homology"/>
<dbReference type="Gene3D" id="1.20.1530.20">
    <property type="match status" value="1"/>
</dbReference>